<accession>A0ABR4JJ68</accession>
<proteinExistence type="predicted"/>
<dbReference type="Proteomes" id="UP001610444">
    <property type="component" value="Unassembled WGS sequence"/>
</dbReference>
<dbReference type="Pfam" id="PF17409">
    <property type="entry name" value="MoaF_C"/>
    <property type="match status" value="1"/>
</dbReference>
<feature type="domain" description="MoaF C-terminal" evidence="2">
    <location>
        <begin position="114"/>
        <end position="177"/>
    </location>
</feature>
<dbReference type="Pfam" id="PF10703">
    <property type="entry name" value="MoaF"/>
    <property type="match status" value="1"/>
</dbReference>
<comment type="caution">
    <text evidence="3">The sequence shown here is derived from an EMBL/GenBank/DDBJ whole genome shotgun (WGS) entry which is preliminary data.</text>
</comment>
<keyword evidence="4" id="KW-1185">Reference proteome</keyword>
<evidence type="ECO:0000259" key="2">
    <source>
        <dbReference type="Pfam" id="PF17409"/>
    </source>
</evidence>
<organism evidence="3 4">
    <name type="scientific">Aspergillus pseudodeflectus</name>
    <dbReference type="NCBI Taxonomy" id="176178"/>
    <lineage>
        <taxon>Eukaryota</taxon>
        <taxon>Fungi</taxon>
        <taxon>Dikarya</taxon>
        <taxon>Ascomycota</taxon>
        <taxon>Pezizomycotina</taxon>
        <taxon>Eurotiomycetes</taxon>
        <taxon>Eurotiomycetidae</taxon>
        <taxon>Eurotiales</taxon>
        <taxon>Aspergillaceae</taxon>
        <taxon>Aspergillus</taxon>
        <taxon>Aspergillus subgen. Nidulantes</taxon>
    </lineage>
</organism>
<feature type="domain" description="Molybdenum cofactor biosynthesis protein F N-terminal" evidence="1">
    <location>
        <begin position="41"/>
        <end position="87"/>
    </location>
</feature>
<dbReference type="GeneID" id="98158715"/>
<dbReference type="RefSeq" id="XP_070893854.1">
    <property type="nucleotide sequence ID" value="XM_071043551.1"/>
</dbReference>
<evidence type="ECO:0000313" key="3">
    <source>
        <dbReference type="EMBL" id="KAL2840085.1"/>
    </source>
</evidence>
<reference evidence="3 4" key="1">
    <citation type="submission" date="2024-07" db="EMBL/GenBank/DDBJ databases">
        <title>Section-level genome sequencing and comparative genomics of Aspergillus sections Usti and Cavernicolus.</title>
        <authorList>
            <consortium name="Lawrence Berkeley National Laboratory"/>
            <person name="Nybo J.L."/>
            <person name="Vesth T.C."/>
            <person name="Theobald S."/>
            <person name="Frisvad J.C."/>
            <person name="Larsen T.O."/>
            <person name="Kjaerboelling I."/>
            <person name="Rothschild-Mancinelli K."/>
            <person name="Lyhne E.K."/>
            <person name="Kogle M.E."/>
            <person name="Barry K."/>
            <person name="Clum A."/>
            <person name="Na H."/>
            <person name="Ledsgaard L."/>
            <person name="Lin J."/>
            <person name="Lipzen A."/>
            <person name="Kuo A."/>
            <person name="Riley R."/>
            <person name="Mondo S."/>
            <person name="LaButti K."/>
            <person name="Haridas S."/>
            <person name="Pangalinan J."/>
            <person name="Salamov A.A."/>
            <person name="Simmons B.A."/>
            <person name="Magnuson J.K."/>
            <person name="Chen J."/>
            <person name="Drula E."/>
            <person name="Henrissat B."/>
            <person name="Wiebenga A."/>
            <person name="Lubbers R.J."/>
            <person name="Gomes A.C."/>
            <person name="Macurrencykelacurrency M.R."/>
            <person name="Stajich J."/>
            <person name="Grigoriev I.V."/>
            <person name="Mortensen U.H."/>
            <person name="De vries R.P."/>
            <person name="Baker S.E."/>
            <person name="Andersen M.R."/>
        </authorList>
    </citation>
    <scope>NUCLEOTIDE SEQUENCE [LARGE SCALE GENOMIC DNA]</scope>
    <source>
        <strain evidence="3 4">CBS 756.74</strain>
    </source>
</reference>
<sequence>MDASQINEAPGYVRVAQWPNLKALAEGYGKHLMAESRKLSTAPYKAFEVRANTYLIDFNNPNYEEQVRLVASLSTGQVLVGISGIHNIKEGCKRTWTPFSDASIEEYADVTPFAPTADLISKHILYRYAPRDGTSTSTQIREKGLADTEPCKMLKLDEQLGVIMPVESIAVVDLEKPSGVRRFVLRGMGITAEKILAGPITIGYWHSKPTCKRLY</sequence>
<dbReference type="InterPro" id="IPR024724">
    <property type="entry name" value="MoaF_N"/>
</dbReference>
<evidence type="ECO:0000259" key="1">
    <source>
        <dbReference type="Pfam" id="PF10703"/>
    </source>
</evidence>
<dbReference type="InterPro" id="IPR035348">
    <property type="entry name" value="MoaF_C"/>
</dbReference>
<name>A0ABR4JJ68_9EURO</name>
<dbReference type="EMBL" id="JBFXLR010000068">
    <property type="protein sequence ID" value="KAL2840085.1"/>
    <property type="molecule type" value="Genomic_DNA"/>
</dbReference>
<gene>
    <name evidence="3" type="ORF">BJX68DRAFT_258607</name>
</gene>
<protein>
    <submittedName>
        <fullName evidence="3">Uncharacterized protein</fullName>
    </submittedName>
</protein>
<evidence type="ECO:0000313" key="4">
    <source>
        <dbReference type="Proteomes" id="UP001610444"/>
    </source>
</evidence>